<dbReference type="PANTHER" id="PTHR13847">
    <property type="entry name" value="SARCOSINE DEHYDROGENASE-RELATED"/>
    <property type="match status" value="1"/>
</dbReference>
<evidence type="ECO:0000313" key="11">
    <source>
        <dbReference type="EMBL" id="QJR28251.1"/>
    </source>
</evidence>
<dbReference type="Proteomes" id="UP000501130">
    <property type="component" value="Chromosome"/>
</dbReference>
<keyword evidence="2 11" id="KW-0489">Methyltransferase</keyword>
<dbReference type="SUPFAM" id="SSF54373">
    <property type="entry name" value="FAD-linked reductases, C-terminal domain"/>
    <property type="match status" value="1"/>
</dbReference>
<evidence type="ECO:0000256" key="5">
    <source>
        <dbReference type="ARBA" id="ARBA00022691"/>
    </source>
</evidence>
<gene>
    <name evidence="11" type="primary">mnmC</name>
    <name evidence="11" type="ORF">HKT17_00285</name>
</gene>
<name>A0ABX6N2G5_9BURK</name>
<reference evidence="11 12" key="1">
    <citation type="submission" date="2020-05" db="EMBL/GenBank/DDBJ databases">
        <title>Compete genome of Limnobacter sp. SAORIC-580.</title>
        <authorList>
            <person name="Song J."/>
            <person name="Cho J.-C."/>
        </authorList>
    </citation>
    <scope>NUCLEOTIDE SEQUENCE [LARGE SCALE GENOMIC DNA]</scope>
    <source>
        <strain evidence="11 12">SAORIC-580</strain>
    </source>
</reference>
<dbReference type="PANTHER" id="PTHR13847:SF283">
    <property type="entry name" value="TRNA 5-METHYLAMINOMETHYL-2-THIOURIDINE BIOSYNTHESIS BIFUNCTIONAL PROTEIN MNMC"/>
    <property type="match status" value="1"/>
</dbReference>
<protein>
    <submittedName>
        <fullName evidence="11">FAD-dependent 5-carboxymethylaminomethyl-2-thiouridine(34) oxidoreductase MnmC</fullName>
        <ecNumber evidence="11">2.1.1.61</ecNumber>
    </submittedName>
</protein>
<evidence type="ECO:0000256" key="9">
    <source>
        <dbReference type="ARBA" id="ARBA00023268"/>
    </source>
</evidence>
<keyword evidence="6" id="KW-0819">tRNA processing</keyword>
<keyword evidence="12" id="KW-1185">Reference proteome</keyword>
<dbReference type="InterPro" id="IPR036188">
    <property type="entry name" value="FAD/NAD-bd_sf"/>
</dbReference>
<dbReference type="RefSeq" id="WP_171096931.1">
    <property type="nucleotide sequence ID" value="NZ_CP053084.1"/>
</dbReference>
<dbReference type="Gene3D" id="3.50.50.60">
    <property type="entry name" value="FAD/NAD(P)-binding domain"/>
    <property type="match status" value="1"/>
</dbReference>
<dbReference type="SUPFAM" id="SSF51905">
    <property type="entry name" value="FAD/NAD(P)-binding domain"/>
    <property type="match status" value="1"/>
</dbReference>
<keyword evidence="3" id="KW-0285">Flavoprotein</keyword>
<sequence length="364" mass="38612">MSSSETPSQALFPVLYSPSSVAVIGAGIAGSSVALALCKLGVQVHLHDSASGPAAGASGNWVGAFHPHITRGDSPLSQLTRLGFEHTLLALEDLTAQGLLKKGVDWDTPGHLQTVPPEEADRARETLELLNFPQTLVRWAQPNALLPTPLSGLFFPQGGWVKPARWVAANLQACGELLHTHYNSTIGDVSPLREQHSAVVVCVAENALELAPIPGARANAVKGQISKLRCDVKPGVVLSGESYAIAPAAEDWLVLGATYERPVLHLNPTAEADELNIARFKAAFPELPLGELLDHRCAVRSVWHDRLPAIGPVPNMPGMYMSTGFGSRGLLWAALGGRVVADHFTGKPIESKLLGKLTPRAAKA</sequence>
<dbReference type="GO" id="GO:0004808">
    <property type="term" value="F:tRNA (5-methylaminomethyl-2-thiouridylate)(34)-methyltransferase activity"/>
    <property type="evidence" value="ECO:0007669"/>
    <property type="project" value="UniProtKB-EC"/>
</dbReference>
<keyword evidence="5" id="KW-0949">S-adenosyl-L-methionine</keyword>
<evidence type="ECO:0000256" key="1">
    <source>
        <dbReference type="ARBA" id="ARBA00022490"/>
    </source>
</evidence>
<evidence type="ECO:0000256" key="2">
    <source>
        <dbReference type="ARBA" id="ARBA00022603"/>
    </source>
</evidence>
<dbReference type="GO" id="GO:0032259">
    <property type="term" value="P:methylation"/>
    <property type="evidence" value="ECO:0007669"/>
    <property type="project" value="UniProtKB-KW"/>
</dbReference>
<evidence type="ECO:0000256" key="8">
    <source>
        <dbReference type="ARBA" id="ARBA00023002"/>
    </source>
</evidence>
<evidence type="ECO:0000259" key="10">
    <source>
        <dbReference type="Pfam" id="PF01266"/>
    </source>
</evidence>
<evidence type="ECO:0000256" key="6">
    <source>
        <dbReference type="ARBA" id="ARBA00022694"/>
    </source>
</evidence>
<dbReference type="NCBIfam" id="TIGR03197">
    <property type="entry name" value="MnmC_Cterm"/>
    <property type="match status" value="1"/>
</dbReference>
<dbReference type="InterPro" id="IPR017610">
    <property type="entry name" value="tRNA_S-uridine_synth_MnmC_C"/>
</dbReference>
<evidence type="ECO:0000256" key="3">
    <source>
        <dbReference type="ARBA" id="ARBA00022630"/>
    </source>
</evidence>
<dbReference type="EC" id="2.1.1.61" evidence="11"/>
<proteinExistence type="predicted"/>
<dbReference type="InterPro" id="IPR006076">
    <property type="entry name" value="FAD-dep_OxRdtase"/>
</dbReference>
<evidence type="ECO:0000256" key="7">
    <source>
        <dbReference type="ARBA" id="ARBA00022827"/>
    </source>
</evidence>
<evidence type="ECO:0000313" key="12">
    <source>
        <dbReference type="Proteomes" id="UP000501130"/>
    </source>
</evidence>
<keyword evidence="7" id="KW-0274">FAD</keyword>
<dbReference type="Pfam" id="PF01266">
    <property type="entry name" value="DAO"/>
    <property type="match status" value="1"/>
</dbReference>
<keyword evidence="1" id="KW-0963">Cytoplasm</keyword>
<keyword evidence="4 11" id="KW-0808">Transferase</keyword>
<dbReference type="EMBL" id="CP053084">
    <property type="protein sequence ID" value="QJR28251.1"/>
    <property type="molecule type" value="Genomic_DNA"/>
</dbReference>
<feature type="domain" description="FAD dependent oxidoreductase" evidence="10">
    <location>
        <begin position="21"/>
        <end position="342"/>
    </location>
</feature>
<evidence type="ECO:0000256" key="4">
    <source>
        <dbReference type="ARBA" id="ARBA00022679"/>
    </source>
</evidence>
<accession>A0ABX6N2G5</accession>
<organism evidence="11 12">
    <name type="scientific">Limnobacter profundi</name>
    <dbReference type="NCBI Taxonomy" id="2732163"/>
    <lineage>
        <taxon>Bacteria</taxon>
        <taxon>Pseudomonadati</taxon>
        <taxon>Pseudomonadota</taxon>
        <taxon>Betaproteobacteria</taxon>
        <taxon>Burkholderiales</taxon>
        <taxon>Burkholderiaceae</taxon>
        <taxon>Limnobacter</taxon>
    </lineage>
</organism>
<keyword evidence="9" id="KW-0511">Multifunctional enzyme</keyword>
<keyword evidence="8" id="KW-0560">Oxidoreductase</keyword>
<dbReference type="Gene3D" id="3.30.9.10">
    <property type="entry name" value="D-Amino Acid Oxidase, subunit A, domain 2"/>
    <property type="match status" value="1"/>
</dbReference>